<proteinExistence type="predicted"/>
<dbReference type="OrthoDB" id="7348755at2"/>
<dbReference type="InterPro" id="IPR003615">
    <property type="entry name" value="HNH_nuc"/>
</dbReference>
<sequence>MLPLPSSNKLDIPALSRIFDNTTNSYKLLFFRALLSLIQDGKTPDGKVNSTELAQYLLAHAWVPSVYFKLNLGTQDQIVQHLYDLNLVAVDLSQHKGKPFTLLFEKLAKTNNSKINKQVLKYVPYRLLQPFFSAELQGIKDAEKNNLTYELSQSQFDIVKPIYKISFIEDCNLPQLTLHPDWYEYLCNNIILVQGWAELNWTRYLQRKNPNTPSISNKLTLNTKRESLVKQRKFWDEFISQHQPKCIFTGEQLSTANYELDHFVPWSYVAHNQFWNLLPILNSCNSSKSNKLPDKCFLQDFTKLHFEAVTMAIKHRRIDIIDDYITILQCPKSELTDKLKFTGKLSHVLQTVLDSAGLQGFEPNWKWTKSESNQHCIPNQL</sequence>
<accession>A8H4Y7</accession>
<feature type="domain" description="HNH nuclease" evidence="1">
    <location>
        <begin position="246"/>
        <end position="293"/>
    </location>
</feature>
<dbReference type="STRING" id="398579.Spea_2304"/>
<evidence type="ECO:0000313" key="3">
    <source>
        <dbReference type="Proteomes" id="UP000002608"/>
    </source>
</evidence>
<evidence type="ECO:0000259" key="1">
    <source>
        <dbReference type="Pfam" id="PF13395"/>
    </source>
</evidence>
<dbReference type="Pfam" id="PF13395">
    <property type="entry name" value="HNH_4"/>
    <property type="match status" value="1"/>
</dbReference>
<dbReference type="CDD" id="cd00085">
    <property type="entry name" value="HNHc"/>
    <property type="match status" value="1"/>
</dbReference>
<dbReference type="EMBL" id="CP000851">
    <property type="protein sequence ID" value="ABV87624.1"/>
    <property type="molecule type" value="Genomic_DNA"/>
</dbReference>
<evidence type="ECO:0000313" key="2">
    <source>
        <dbReference type="EMBL" id="ABV87624.1"/>
    </source>
</evidence>
<name>A8H4Y7_SHEPA</name>
<dbReference type="eggNOG" id="COG1403">
    <property type="taxonomic scope" value="Bacteria"/>
</dbReference>
<organism evidence="2 3">
    <name type="scientific">Shewanella pealeana (strain ATCC 700345 / ANG-SQ1)</name>
    <dbReference type="NCBI Taxonomy" id="398579"/>
    <lineage>
        <taxon>Bacteria</taxon>
        <taxon>Pseudomonadati</taxon>
        <taxon>Pseudomonadota</taxon>
        <taxon>Gammaproteobacteria</taxon>
        <taxon>Alteromonadales</taxon>
        <taxon>Shewanellaceae</taxon>
        <taxon>Shewanella</taxon>
    </lineage>
</organism>
<gene>
    <name evidence="2" type="ordered locus">Spea_2304</name>
</gene>
<dbReference type="KEGG" id="spl:Spea_2304"/>
<dbReference type="Gene3D" id="1.10.30.50">
    <property type="match status" value="1"/>
</dbReference>
<keyword evidence="3" id="KW-1185">Reference proteome</keyword>
<dbReference type="HOGENOM" id="CLU_047712_0_0_6"/>
<dbReference type="RefSeq" id="WP_012155540.1">
    <property type="nucleotide sequence ID" value="NC_009901.1"/>
</dbReference>
<reference evidence="2 3" key="1">
    <citation type="submission" date="2007-10" db="EMBL/GenBank/DDBJ databases">
        <title>Complete sequence of Shewanella pealeana ATCC 700345.</title>
        <authorList>
            <consortium name="US DOE Joint Genome Institute"/>
            <person name="Copeland A."/>
            <person name="Lucas S."/>
            <person name="Lapidus A."/>
            <person name="Barry K."/>
            <person name="Glavina del Rio T."/>
            <person name="Dalin E."/>
            <person name="Tice H."/>
            <person name="Pitluck S."/>
            <person name="Chertkov O."/>
            <person name="Brettin T."/>
            <person name="Bruce D."/>
            <person name="Detter J.C."/>
            <person name="Han C."/>
            <person name="Schmutz J."/>
            <person name="Larimer F."/>
            <person name="Land M."/>
            <person name="Hauser L."/>
            <person name="Kyrpides N."/>
            <person name="Kim E."/>
            <person name="Zhao J.-S.Z."/>
            <person name="Manno D."/>
            <person name="Hawari J."/>
            <person name="Richardson P."/>
        </authorList>
    </citation>
    <scope>NUCLEOTIDE SEQUENCE [LARGE SCALE GENOMIC DNA]</scope>
    <source>
        <strain evidence="3">ATCC 700345 / ANG-SQ1</strain>
    </source>
</reference>
<dbReference type="AlphaFoldDB" id="A8H4Y7"/>
<dbReference type="Proteomes" id="UP000002608">
    <property type="component" value="Chromosome"/>
</dbReference>
<protein>
    <recommendedName>
        <fullName evidence="1">HNH nuclease domain-containing protein</fullName>
    </recommendedName>
</protein>